<keyword evidence="4" id="KW-0808">Transferase</keyword>
<evidence type="ECO:0000256" key="2">
    <source>
        <dbReference type="ARBA" id="ARBA00072224"/>
    </source>
</evidence>
<dbReference type="FunFam" id="3.40.630.30:FF:000035">
    <property type="entry name" value="GNAT family N-acetyltransferase"/>
    <property type="match status" value="1"/>
</dbReference>
<evidence type="ECO:0000313" key="5">
    <source>
        <dbReference type="Proteomes" id="UP000288794"/>
    </source>
</evidence>
<evidence type="ECO:0000256" key="1">
    <source>
        <dbReference type="ARBA" id="ARBA00009623"/>
    </source>
</evidence>
<reference evidence="4 5" key="1">
    <citation type="submission" date="2014-04" db="EMBL/GenBank/DDBJ databases">
        <title>Draft genome sequence of Pantoea beijingensis strain LMG 27579, an emerging pathogen to Pleurotus eryngii with potential industrial application.</title>
        <authorList>
            <person name="Xu F."/>
            <person name="Liu Y."/>
            <person name="Wang S."/>
            <person name="Yin Y."/>
            <person name="Ma Y."/>
            <person name="Zhao S."/>
            <person name="Rong C."/>
        </authorList>
    </citation>
    <scope>NUCLEOTIDE SEQUENCE [LARGE SCALE GENOMIC DNA]</scope>
    <source>
        <strain evidence="4 5">LMG 27579</strain>
    </source>
</reference>
<evidence type="ECO:0000313" key="4">
    <source>
        <dbReference type="EMBL" id="RWR01308.1"/>
    </source>
</evidence>
<dbReference type="CDD" id="cd04301">
    <property type="entry name" value="NAT_SF"/>
    <property type="match status" value="1"/>
</dbReference>
<dbReference type="Gene3D" id="3.40.630.30">
    <property type="match status" value="1"/>
</dbReference>
<dbReference type="EMBL" id="JMEE01000038">
    <property type="protein sequence ID" value="RWR01308.1"/>
    <property type="molecule type" value="Genomic_DNA"/>
</dbReference>
<dbReference type="RefSeq" id="WP_128178739.1">
    <property type="nucleotide sequence ID" value="NZ_CP071409.1"/>
</dbReference>
<name>A0A443IAW0_9GAMM</name>
<keyword evidence="4" id="KW-0012">Acyltransferase</keyword>
<dbReference type="InterPro" id="IPR000182">
    <property type="entry name" value="GNAT_dom"/>
</dbReference>
<dbReference type="InterPro" id="IPR016181">
    <property type="entry name" value="Acyl_CoA_acyltransferase"/>
</dbReference>
<sequence length="154" mass="17131">MDVIWQDLHHRELDVPQLYAMLALRNAVFIVEQNCVYQDIDGADLAEDNRHILGFLENNIVACARILTPEDNGQPVKIGRVLVSPEARGLSLGYRVMEQAMSSCELHWPGSAIYLSAQAHLQGFYGRLGFSAVTEVYLEDDIPHIGMCFGRSGG</sequence>
<accession>A0A443IAW0</accession>
<comment type="caution">
    <text evidence="4">The sequence shown here is derived from an EMBL/GenBank/DDBJ whole genome shotgun (WGS) entry which is preliminary data.</text>
</comment>
<evidence type="ECO:0000259" key="3">
    <source>
        <dbReference type="PROSITE" id="PS51186"/>
    </source>
</evidence>
<dbReference type="Pfam" id="PF13673">
    <property type="entry name" value="Acetyltransf_10"/>
    <property type="match status" value="1"/>
</dbReference>
<dbReference type="Proteomes" id="UP000288794">
    <property type="component" value="Unassembled WGS sequence"/>
</dbReference>
<dbReference type="GO" id="GO:0016747">
    <property type="term" value="F:acyltransferase activity, transferring groups other than amino-acyl groups"/>
    <property type="evidence" value="ECO:0007669"/>
    <property type="project" value="InterPro"/>
</dbReference>
<dbReference type="AlphaFoldDB" id="A0A443IAW0"/>
<dbReference type="PROSITE" id="PS51186">
    <property type="entry name" value="GNAT"/>
    <property type="match status" value="1"/>
</dbReference>
<gene>
    <name evidence="4" type="ORF">ED28_14345</name>
</gene>
<comment type="similarity">
    <text evidence="1">Belongs to the UPF0039 (ElaA) family.</text>
</comment>
<protein>
    <recommendedName>
        <fullName evidence="2">Protein ElaA</fullName>
    </recommendedName>
</protein>
<dbReference type="SUPFAM" id="SSF55729">
    <property type="entry name" value="Acyl-CoA N-acyltransferases (Nat)"/>
    <property type="match status" value="1"/>
</dbReference>
<keyword evidence="5" id="KW-1185">Reference proteome</keyword>
<feature type="domain" description="N-acetyltransferase" evidence="3">
    <location>
        <begin position="8"/>
        <end position="152"/>
    </location>
</feature>
<dbReference type="NCBIfam" id="NF007644">
    <property type="entry name" value="PRK10314.1"/>
    <property type="match status" value="1"/>
</dbReference>
<organism evidence="4 5">
    <name type="scientific">[Pantoea] beijingensis</name>
    <dbReference type="NCBI Taxonomy" id="1324864"/>
    <lineage>
        <taxon>Bacteria</taxon>
        <taxon>Pseudomonadati</taxon>
        <taxon>Pseudomonadota</taxon>
        <taxon>Gammaproteobacteria</taxon>
        <taxon>Enterobacterales</taxon>
        <taxon>Erwiniaceae</taxon>
        <taxon>Erwinia</taxon>
    </lineage>
</organism>
<proteinExistence type="inferred from homology"/>